<evidence type="ECO:0000256" key="1">
    <source>
        <dbReference type="SAM" id="MobiDB-lite"/>
    </source>
</evidence>
<evidence type="ECO:0000313" key="2">
    <source>
        <dbReference type="EMBL" id="KAK4201668.1"/>
    </source>
</evidence>
<evidence type="ECO:0000313" key="3">
    <source>
        <dbReference type="Proteomes" id="UP001303160"/>
    </source>
</evidence>
<dbReference type="Proteomes" id="UP001303160">
    <property type="component" value="Unassembled WGS sequence"/>
</dbReference>
<feature type="region of interest" description="Disordered" evidence="1">
    <location>
        <begin position="1"/>
        <end position="123"/>
    </location>
</feature>
<feature type="compositionally biased region" description="Basic and acidic residues" evidence="1">
    <location>
        <begin position="143"/>
        <end position="163"/>
    </location>
</feature>
<feature type="compositionally biased region" description="Basic and acidic residues" evidence="1">
    <location>
        <begin position="46"/>
        <end position="57"/>
    </location>
</feature>
<feature type="compositionally biased region" description="Basic residues" evidence="1">
    <location>
        <begin position="24"/>
        <end position="41"/>
    </location>
</feature>
<feature type="compositionally biased region" description="Low complexity" evidence="1">
    <location>
        <begin position="82"/>
        <end position="99"/>
    </location>
</feature>
<reference evidence="2" key="1">
    <citation type="journal article" date="2023" name="Mol. Phylogenet. Evol.">
        <title>Genome-scale phylogeny and comparative genomics of the fungal order Sordariales.</title>
        <authorList>
            <person name="Hensen N."/>
            <person name="Bonometti L."/>
            <person name="Westerberg I."/>
            <person name="Brannstrom I.O."/>
            <person name="Guillou S."/>
            <person name="Cros-Aarteil S."/>
            <person name="Calhoun S."/>
            <person name="Haridas S."/>
            <person name="Kuo A."/>
            <person name="Mondo S."/>
            <person name="Pangilinan J."/>
            <person name="Riley R."/>
            <person name="LaButti K."/>
            <person name="Andreopoulos B."/>
            <person name="Lipzen A."/>
            <person name="Chen C."/>
            <person name="Yan M."/>
            <person name="Daum C."/>
            <person name="Ng V."/>
            <person name="Clum A."/>
            <person name="Steindorff A."/>
            <person name="Ohm R.A."/>
            <person name="Martin F."/>
            <person name="Silar P."/>
            <person name="Natvig D.O."/>
            <person name="Lalanne C."/>
            <person name="Gautier V."/>
            <person name="Ament-Velasquez S.L."/>
            <person name="Kruys A."/>
            <person name="Hutchinson M.I."/>
            <person name="Powell A.J."/>
            <person name="Barry K."/>
            <person name="Miller A.N."/>
            <person name="Grigoriev I.V."/>
            <person name="Debuchy R."/>
            <person name="Gladieux P."/>
            <person name="Hiltunen Thoren M."/>
            <person name="Johannesson H."/>
        </authorList>
    </citation>
    <scope>NUCLEOTIDE SEQUENCE</scope>
    <source>
        <strain evidence="2">CBS 315.58</strain>
    </source>
</reference>
<accession>A0AAN7AW45</accession>
<reference evidence="2" key="2">
    <citation type="submission" date="2023-05" db="EMBL/GenBank/DDBJ databases">
        <authorList>
            <consortium name="Lawrence Berkeley National Laboratory"/>
            <person name="Steindorff A."/>
            <person name="Hensen N."/>
            <person name="Bonometti L."/>
            <person name="Westerberg I."/>
            <person name="Brannstrom I.O."/>
            <person name="Guillou S."/>
            <person name="Cros-Aarteil S."/>
            <person name="Calhoun S."/>
            <person name="Haridas S."/>
            <person name="Kuo A."/>
            <person name="Mondo S."/>
            <person name="Pangilinan J."/>
            <person name="Riley R."/>
            <person name="Labutti K."/>
            <person name="Andreopoulos B."/>
            <person name="Lipzen A."/>
            <person name="Chen C."/>
            <person name="Yanf M."/>
            <person name="Daum C."/>
            <person name="Ng V."/>
            <person name="Clum A."/>
            <person name="Ohm R."/>
            <person name="Martin F."/>
            <person name="Silar P."/>
            <person name="Natvig D."/>
            <person name="Lalanne C."/>
            <person name="Gautier V."/>
            <person name="Ament-Velasquez S.L."/>
            <person name="Kruys A."/>
            <person name="Hutchinson M.I."/>
            <person name="Powell A.J."/>
            <person name="Barry K."/>
            <person name="Miller A.N."/>
            <person name="Grigoriev I.V."/>
            <person name="Debuchy R."/>
            <person name="Gladieux P."/>
            <person name="Thoren M.H."/>
            <person name="Johannesson H."/>
        </authorList>
    </citation>
    <scope>NUCLEOTIDE SEQUENCE</scope>
    <source>
        <strain evidence="2">CBS 315.58</strain>
    </source>
</reference>
<protein>
    <submittedName>
        <fullName evidence="2">Uncharacterized protein</fullName>
    </submittedName>
</protein>
<feature type="compositionally biased region" description="Acidic residues" evidence="1">
    <location>
        <begin position="108"/>
        <end position="120"/>
    </location>
</feature>
<sequence length="334" mass="36826">MDVDIAVTTDDKEFVKEEQLSVKQSKKKKDAGTAGKKKKKGVSAGKGERLLTGREMMEIFPDLPKPAPDGEDEEGKENCTGDDPPSSSSPFQSTHFDSSATTARMEIGFDEAEADDEGGEKEEIRGLIEEIFERPGFLFRGGEEEKEKVHRGEKVGGEMEMGSRDTNAPAAGKHDNAGGDLAAIKTLLQALESKMDAPCSNDGKGQQDELKDLTKELREVFNGMVKLSGRVHRDEMRAGIRHEILFDGMKKVVGELAVVKRQGEAVVEHLGLRTVSPKERRKWEEKDQNKEGRKALESCLKFHLEDMGRAREKGQLEEKGRLAVEYAGKVLGGV</sequence>
<dbReference type="EMBL" id="MU863904">
    <property type="protein sequence ID" value="KAK4201668.1"/>
    <property type="molecule type" value="Genomic_DNA"/>
</dbReference>
<dbReference type="AlphaFoldDB" id="A0AAN7AW45"/>
<organism evidence="2 3">
    <name type="scientific">Triangularia verruculosa</name>
    <dbReference type="NCBI Taxonomy" id="2587418"/>
    <lineage>
        <taxon>Eukaryota</taxon>
        <taxon>Fungi</taxon>
        <taxon>Dikarya</taxon>
        <taxon>Ascomycota</taxon>
        <taxon>Pezizomycotina</taxon>
        <taxon>Sordariomycetes</taxon>
        <taxon>Sordariomycetidae</taxon>
        <taxon>Sordariales</taxon>
        <taxon>Podosporaceae</taxon>
        <taxon>Triangularia</taxon>
    </lineage>
</organism>
<comment type="caution">
    <text evidence="2">The sequence shown here is derived from an EMBL/GenBank/DDBJ whole genome shotgun (WGS) entry which is preliminary data.</text>
</comment>
<keyword evidence="3" id="KW-1185">Reference proteome</keyword>
<name>A0AAN7AW45_9PEZI</name>
<feature type="region of interest" description="Disordered" evidence="1">
    <location>
        <begin position="143"/>
        <end position="177"/>
    </location>
</feature>
<feature type="compositionally biased region" description="Basic and acidic residues" evidence="1">
    <location>
        <begin position="9"/>
        <end position="20"/>
    </location>
</feature>
<proteinExistence type="predicted"/>
<gene>
    <name evidence="2" type="ORF">QBC40DRAFT_171051</name>
</gene>